<comment type="catalytic activity">
    <reaction evidence="9">
        <text>(6R)-5,10-methenyltetrahydrofolate + H2O = (6R)-10-formyltetrahydrofolate + H(+)</text>
        <dbReference type="Rhea" id="RHEA:23700"/>
        <dbReference type="ChEBI" id="CHEBI:15377"/>
        <dbReference type="ChEBI" id="CHEBI:15378"/>
        <dbReference type="ChEBI" id="CHEBI:57455"/>
        <dbReference type="ChEBI" id="CHEBI:195366"/>
        <dbReference type="EC" id="3.5.4.9"/>
    </reaction>
</comment>
<dbReference type="PROSITE" id="PS00766">
    <property type="entry name" value="THF_DHG_CYH_1"/>
    <property type="match status" value="1"/>
</dbReference>
<comment type="function">
    <text evidence="9">Catalyzes the oxidation of 5,10-methylenetetrahydrofolate to 5,10-methenyltetrahydrofolate and then the hydrolysis of 5,10-methenyltetrahydrofolate to 10-formyltetrahydrofolate.</text>
</comment>
<protein>
    <recommendedName>
        <fullName evidence="9">Bifunctional protein FolD</fullName>
    </recommendedName>
    <domain>
        <recommendedName>
            <fullName evidence="9">Methylenetetrahydrofolate dehydrogenase</fullName>
            <ecNumber evidence="9">1.5.1.5</ecNumber>
        </recommendedName>
    </domain>
    <domain>
        <recommendedName>
            <fullName evidence="9">Methenyltetrahydrofolate cyclohydrolase</fullName>
            <ecNumber evidence="9">3.5.4.9</ecNumber>
        </recommendedName>
    </domain>
</protein>
<dbReference type="UniPathway" id="UPA00193"/>
<comment type="pathway">
    <text evidence="1 9">One-carbon metabolism; tetrahydrofolate interconversion.</text>
</comment>
<dbReference type="GO" id="GO:0000105">
    <property type="term" value="P:L-histidine biosynthetic process"/>
    <property type="evidence" value="ECO:0007669"/>
    <property type="project" value="UniProtKB-KW"/>
</dbReference>
<evidence type="ECO:0000313" key="13">
    <source>
        <dbReference type="Proteomes" id="UP000182344"/>
    </source>
</evidence>
<proteinExistence type="inferred from homology"/>
<evidence type="ECO:0000256" key="3">
    <source>
        <dbReference type="ARBA" id="ARBA00022755"/>
    </source>
</evidence>
<evidence type="ECO:0000259" key="11">
    <source>
        <dbReference type="Pfam" id="PF02882"/>
    </source>
</evidence>
<keyword evidence="3 9" id="KW-0658">Purine biosynthesis</keyword>
<gene>
    <name evidence="9" type="primary">folD</name>
    <name evidence="12" type="ORF">AUK05_02540</name>
</gene>
<dbReference type="PANTHER" id="PTHR48099">
    <property type="entry name" value="C-1-TETRAHYDROFOLATE SYNTHASE, CYTOPLASMIC-RELATED"/>
    <property type="match status" value="1"/>
</dbReference>
<evidence type="ECO:0000256" key="9">
    <source>
        <dbReference type="HAMAP-Rule" id="MF_01576"/>
    </source>
</evidence>
<dbReference type="EC" id="3.5.4.9" evidence="9"/>
<dbReference type="EC" id="1.5.1.5" evidence="9"/>
<feature type="binding site" evidence="9">
    <location>
        <begin position="151"/>
        <end position="153"/>
    </location>
    <ligand>
        <name>NADP(+)</name>
        <dbReference type="ChEBI" id="CHEBI:58349"/>
    </ligand>
</feature>
<dbReference type="SUPFAM" id="SSF51735">
    <property type="entry name" value="NAD(P)-binding Rossmann-fold domains"/>
    <property type="match status" value="1"/>
</dbReference>
<keyword evidence="5 9" id="KW-0521">NADP</keyword>
<dbReference type="GO" id="GO:0004477">
    <property type="term" value="F:methenyltetrahydrofolate cyclohydrolase activity"/>
    <property type="evidence" value="ECO:0007669"/>
    <property type="project" value="UniProtKB-UniRule"/>
</dbReference>
<feature type="domain" description="Tetrahydrofolate dehydrogenase/cyclohydrolase NAD(P)-binding" evidence="11">
    <location>
        <begin position="125"/>
        <end position="254"/>
    </location>
</feature>
<dbReference type="GO" id="GO:0004488">
    <property type="term" value="F:methylenetetrahydrofolate dehydrogenase (NADP+) activity"/>
    <property type="evidence" value="ECO:0007669"/>
    <property type="project" value="UniProtKB-UniRule"/>
</dbReference>
<keyword evidence="7 9" id="KW-0486">Methionine biosynthesis</keyword>
<comment type="caution">
    <text evidence="12">The sequence shown here is derived from an EMBL/GenBank/DDBJ whole genome shotgun (WGS) entry which is preliminary data.</text>
</comment>
<dbReference type="EMBL" id="MNZO01000036">
    <property type="protein sequence ID" value="OIP86906.1"/>
    <property type="molecule type" value="Genomic_DNA"/>
</dbReference>
<dbReference type="InterPro" id="IPR020867">
    <property type="entry name" value="THF_DH/CycHdrlase_CS"/>
</dbReference>
<comment type="caution">
    <text evidence="9">Lacks conserved residue(s) required for the propagation of feature annotation.</text>
</comment>
<dbReference type="InterPro" id="IPR036291">
    <property type="entry name" value="NAD(P)-bd_dom_sf"/>
</dbReference>
<evidence type="ECO:0000256" key="1">
    <source>
        <dbReference type="ARBA" id="ARBA00004777"/>
    </source>
</evidence>
<dbReference type="Proteomes" id="UP000182344">
    <property type="component" value="Unassembled WGS sequence"/>
</dbReference>
<keyword evidence="9" id="KW-0028">Amino-acid biosynthesis</keyword>
<evidence type="ECO:0000259" key="10">
    <source>
        <dbReference type="Pfam" id="PF00763"/>
    </source>
</evidence>
<dbReference type="PANTHER" id="PTHR48099:SF5">
    <property type="entry name" value="C-1-TETRAHYDROFOLATE SYNTHASE, CYTOPLASMIC"/>
    <property type="match status" value="1"/>
</dbReference>
<dbReference type="PRINTS" id="PR00085">
    <property type="entry name" value="THFDHDRGNASE"/>
</dbReference>
<sequence>MILLDGKTLAQKVLSDLSLEIRNLKLEIRLDIILVGREESSLKYVSLKQQRAIEVGIGGKLWQLSSDTSESEIINLINKLNSDSSITGFFIQLPLPSQINKNLILNSINPNKDADGLVENSSTTPAVVRGIIQLLDKYKLTFIGKNVVIANDSQLIGQPLKKHFENRHSSVILCNKFTQNLGNITKTANLLISATGVKNIVTADMVKENAVVIDVSSGDVDFENVSPKCSYITPTFGGVGPMTVASLLQNTVDLLINK</sequence>
<dbReference type="Gene3D" id="3.40.50.10860">
    <property type="entry name" value="Leucine Dehydrogenase, chain A, domain 1"/>
    <property type="match status" value="1"/>
</dbReference>
<dbReference type="GO" id="GO:0005829">
    <property type="term" value="C:cytosol"/>
    <property type="evidence" value="ECO:0007669"/>
    <property type="project" value="TreeGrafter"/>
</dbReference>
<evidence type="ECO:0000256" key="6">
    <source>
        <dbReference type="ARBA" id="ARBA00023002"/>
    </source>
</evidence>
<evidence type="ECO:0000256" key="5">
    <source>
        <dbReference type="ARBA" id="ARBA00022857"/>
    </source>
</evidence>
<accession>A0A1J5HYL0</accession>
<evidence type="ECO:0000256" key="2">
    <source>
        <dbReference type="ARBA" id="ARBA00022563"/>
    </source>
</evidence>
<dbReference type="Pfam" id="PF02882">
    <property type="entry name" value="THF_DHG_CYH_C"/>
    <property type="match status" value="1"/>
</dbReference>
<keyword evidence="6 9" id="KW-0560">Oxidoreductase</keyword>
<keyword evidence="4 9" id="KW-0378">Hydrolase</keyword>
<reference evidence="12 13" key="1">
    <citation type="journal article" date="2016" name="Environ. Microbiol.">
        <title>Genomic resolution of a cold subsurface aquifer community provides metabolic insights for novel microbes adapted to high CO concentrations.</title>
        <authorList>
            <person name="Probst A.J."/>
            <person name="Castelle C.J."/>
            <person name="Singh A."/>
            <person name="Brown C.T."/>
            <person name="Anantharaman K."/>
            <person name="Sharon I."/>
            <person name="Hug L.A."/>
            <person name="Burstein D."/>
            <person name="Emerson J.B."/>
            <person name="Thomas B.C."/>
            <person name="Banfield J.F."/>
        </authorList>
    </citation>
    <scope>NUCLEOTIDE SEQUENCE [LARGE SCALE GENOMIC DNA]</scope>
    <source>
        <strain evidence="12">CG2_30_35_20</strain>
    </source>
</reference>
<dbReference type="GO" id="GO:0006164">
    <property type="term" value="P:purine nucleotide biosynthetic process"/>
    <property type="evidence" value="ECO:0007669"/>
    <property type="project" value="UniProtKB-KW"/>
</dbReference>
<keyword evidence="8 9" id="KW-0511">Multifunctional enzyme</keyword>
<dbReference type="Gene3D" id="3.40.50.720">
    <property type="entry name" value="NAD(P)-binding Rossmann-like Domain"/>
    <property type="match status" value="1"/>
</dbReference>
<dbReference type="GO" id="GO:0009086">
    <property type="term" value="P:methionine biosynthetic process"/>
    <property type="evidence" value="ECO:0007669"/>
    <property type="project" value="UniProtKB-KW"/>
</dbReference>
<feature type="domain" description="Tetrahydrofolate dehydrogenase/cyclohydrolase catalytic" evidence="10">
    <location>
        <begin position="4"/>
        <end position="115"/>
    </location>
</feature>
<comment type="subunit">
    <text evidence="9">Homodimer.</text>
</comment>
<evidence type="ECO:0000256" key="7">
    <source>
        <dbReference type="ARBA" id="ARBA00023167"/>
    </source>
</evidence>
<evidence type="ECO:0000256" key="4">
    <source>
        <dbReference type="ARBA" id="ARBA00022801"/>
    </source>
</evidence>
<dbReference type="SUPFAM" id="SSF53223">
    <property type="entry name" value="Aminoacid dehydrogenase-like, N-terminal domain"/>
    <property type="match status" value="1"/>
</dbReference>
<keyword evidence="2 9" id="KW-0554">One-carbon metabolism</keyword>
<name>A0A1J5HYL0_9BACT</name>
<dbReference type="Pfam" id="PF00763">
    <property type="entry name" value="THF_DHG_CYH"/>
    <property type="match status" value="1"/>
</dbReference>
<dbReference type="InterPro" id="IPR020631">
    <property type="entry name" value="THF_DH/CycHdrlase_NAD-bd_dom"/>
</dbReference>
<evidence type="ECO:0000313" key="12">
    <source>
        <dbReference type="EMBL" id="OIP86906.1"/>
    </source>
</evidence>
<dbReference type="GO" id="GO:0035999">
    <property type="term" value="P:tetrahydrofolate interconversion"/>
    <property type="evidence" value="ECO:0007669"/>
    <property type="project" value="UniProtKB-UniRule"/>
</dbReference>
<dbReference type="STRING" id="1805376.AUK05_02540"/>
<dbReference type="HAMAP" id="MF_01576">
    <property type="entry name" value="THF_DHG_CYH"/>
    <property type="match status" value="1"/>
</dbReference>
<dbReference type="InterPro" id="IPR000672">
    <property type="entry name" value="THF_DH/CycHdrlase"/>
</dbReference>
<comment type="catalytic activity">
    <reaction evidence="9">
        <text>(6R)-5,10-methylene-5,6,7,8-tetrahydrofolate + NADP(+) = (6R)-5,10-methenyltetrahydrofolate + NADPH</text>
        <dbReference type="Rhea" id="RHEA:22812"/>
        <dbReference type="ChEBI" id="CHEBI:15636"/>
        <dbReference type="ChEBI" id="CHEBI:57455"/>
        <dbReference type="ChEBI" id="CHEBI:57783"/>
        <dbReference type="ChEBI" id="CHEBI:58349"/>
        <dbReference type="EC" id="1.5.1.5"/>
    </reaction>
</comment>
<keyword evidence="9" id="KW-0368">Histidine biosynthesis</keyword>
<comment type="similarity">
    <text evidence="9">Belongs to the tetrahydrofolate dehydrogenase/cyclohydrolase family.</text>
</comment>
<organism evidence="12 13">
    <name type="scientific">Candidatus Shapirobacteria bacterium CG2_30_35_20</name>
    <dbReference type="NCBI Taxonomy" id="1805376"/>
    <lineage>
        <taxon>Bacteria</taxon>
        <taxon>Candidatus Shapironibacteriota</taxon>
    </lineage>
</organism>
<dbReference type="AlphaFoldDB" id="A0A1J5HYL0"/>
<dbReference type="InterPro" id="IPR046346">
    <property type="entry name" value="Aminoacid_DH-like_N_sf"/>
</dbReference>
<evidence type="ECO:0000256" key="8">
    <source>
        <dbReference type="ARBA" id="ARBA00023268"/>
    </source>
</evidence>
<dbReference type="InterPro" id="IPR020630">
    <property type="entry name" value="THF_DH/CycHdrlase_cat_dom"/>
</dbReference>